<proteinExistence type="predicted"/>
<evidence type="ECO:0000313" key="2">
    <source>
        <dbReference type="Proteomes" id="UP000024404"/>
    </source>
</evidence>
<dbReference type="Proteomes" id="UP000024404">
    <property type="component" value="Unassembled WGS sequence"/>
</dbReference>
<keyword evidence="2" id="KW-1185">Reference proteome</keyword>
<sequence length="94" mass="10594">MNDRSSSSSNCFHMSPAAFLACYTLRISNRFFSGQCFTLIFKLTRAAFFATAVYCKVKPPDEPKCPRNSATAVTPNSLFIFDYTLPAIDTYLWV</sequence>
<dbReference type="EMBL" id="CMVM020000291">
    <property type="status" value="NOT_ANNOTATED_CDS"/>
    <property type="molecule type" value="Genomic_DNA"/>
</dbReference>
<dbReference type="EnsemblMetazoa" id="OVOC9719.1">
    <property type="protein sequence ID" value="OVOC9719.1"/>
    <property type="gene ID" value="WBGene00246528"/>
</dbReference>
<reference evidence="2" key="1">
    <citation type="submission" date="2013-10" db="EMBL/GenBank/DDBJ databases">
        <title>Genome sequencing of Onchocerca volvulus.</title>
        <authorList>
            <person name="Cotton J."/>
            <person name="Tsai J."/>
            <person name="Stanley E."/>
            <person name="Tracey A."/>
            <person name="Holroyd N."/>
            <person name="Lustigman S."/>
            <person name="Berriman M."/>
        </authorList>
    </citation>
    <scope>NUCLEOTIDE SEQUENCE</scope>
</reference>
<organism evidence="1 2">
    <name type="scientific">Onchocerca volvulus</name>
    <dbReference type="NCBI Taxonomy" id="6282"/>
    <lineage>
        <taxon>Eukaryota</taxon>
        <taxon>Metazoa</taxon>
        <taxon>Ecdysozoa</taxon>
        <taxon>Nematoda</taxon>
        <taxon>Chromadorea</taxon>
        <taxon>Rhabditida</taxon>
        <taxon>Spirurina</taxon>
        <taxon>Spiruromorpha</taxon>
        <taxon>Filarioidea</taxon>
        <taxon>Onchocercidae</taxon>
        <taxon>Onchocerca</taxon>
    </lineage>
</organism>
<accession>A0A8R1U411</accession>
<dbReference type="PROSITE" id="PS51257">
    <property type="entry name" value="PROKAR_LIPOPROTEIN"/>
    <property type="match status" value="1"/>
</dbReference>
<protein>
    <submittedName>
        <fullName evidence="1">Uncharacterized protein</fullName>
    </submittedName>
</protein>
<dbReference type="AlphaFoldDB" id="A0A8R1U411"/>
<name>A0A8R1U411_ONCVO</name>
<evidence type="ECO:0000313" key="1">
    <source>
        <dbReference type="EnsemblMetazoa" id="OVOC9719.1"/>
    </source>
</evidence>
<reference evidence="1" key="2">
    <citation type="submission" date="2022-06" db="UniProtKB">
        <authorList>
            <consortium name="EnsemblMetazoa"/>
        </authorList>
    </citation>
    <scope>IDENTIFICATION</scope>
</reference>